<dbReference type="PANTHER" id="PTHR43133">
    <property type="entry name" value="RNA POLYMERASE ECF-TYPE SIGMA FACTO"/>
    <property type="match status" value="1"/>
</dbReference>
<keyword evidence="2" id="KW-0805">Transcription regulation</keyword>
<dbReference type="Gene3D" id="1.10.1740.10">
    <property type="match status" value="1"/>
</dbReference>
<dbReference type="InterPro" id="IPR013325">
    <property type="entry name" value="RNA_pol_sigma_r2"/>
</dbReference>
<dbReference type="SUPFAM" id="SSF88659">
    <property type="entry name" value="Sigma3 and sigma4 domains of RNA polymerase sigma factors"/>
    <property type="match status" value="1"/>
</dbReference>
<keyword evidence="8" id="KW-1185">Reference proteome</keyword>
<dbReference type="NCBIfam" id="TIGR02937">
    <property type="entry name" value="sigma70-ECF"/>
    <property type="match status" value="1"/>
</dbReference>
<dbReference type="Pfam" id="PF08281">
    <property type="entry name" value="Sigma70_r4_2"/>
    <property type="match status" value="1"/>
</dbReference>
<keyword evidence="4" id="KW-0804">Transcription</keyword>
<evidence type="ECO:0000256" key="4">
    <source>
        <dbReference type="ARBA" id="ARBA00023163"/>
    </source>
</evidence>
<organism evidence="7 8">
    <name type="scientific">Lentibacillus kimchii</name>
    <dbReference type="NCBI Taxonomy" id="1542911"/>
    <lineage>
        <taxon>Bacteria</taxon>
        <taxon>Bacillati</taxon>
        <taxon>Bacillota</taxon>
        <taxon>Bacilli</taxon>
        <taxon>Bacillales</taxon>
        <taxon>Bacillaceae</taxon>
        <taxon>Lentibacillus</taxon>
    </lineage>
</organism>
<evidence type="ECO:0000259" key="6">
    <source>
        <dbReference type="Pfam" id="PF08281"/>
    </source>
</evidence>
<name>A0ABW2UU08_9BACI</name>
<dbReference type="InterPro" id="IPR039425">
    <property type="entry name" value="RNA_pol_sigma-70-like"/>
</dbReference>
<comment type="caution">
    <text evidence="7">The sequence shown here is derived from an EMBL/GenBank/DDBJ whole genome shotgun (WGS) entry which is preliminary data.</text>
</comment>
<dbReference type="PANTHER" id="PTHR43133:SF60">
    <property type="entry name" value="RNA POLYMERASE SIGMA FACTOR SIGV"/>
    <property type="match status" value="1"/>
</dbReference>
<keyword evidence="3" id="KW-0731">Sigma factor</keyword>
<sequence>MKKNKSADTVITFIIDNKEKFYRLAFSYVKNVDDALDIVQDSIEKAIRKKNSLKENQSVNSWFYKIVVNSALDFLRKNKRVTLIDDETIENLFPGKYDVYSDIDLRKRLDELPIKFRSVIVLKFFEDLKIDDVADILNENKNTIKTRLYKALDLLHIQMDDFTD</sequence>
<dbReference type="Proteomes" id="UP001596620">
    <property type="component" value="Unassembled WGS sequence"/>
</dbReference>
<dbReference type="Gene3D" id="1.10.10.10">
    <property type="entry name" value="Winged helix-like DNA-binding domain superfamily/Winged helix DNA-binding domain"/>
    <property type="match status" value="1"/>
</dbReference>
<protein>
    <submittedName>
        <fullName evidence="7">RNA polymerase sigma factor</fullName>
    </submittedName>
</protein>
<dbReference type="SUPFAM" id="SSF88946">
    <property type="entry name" value="Sigma2 domain of RNA polymerase sigma factors"/>
    <property type="match status" value="1"/>
</dbReference>
<dbReference type="InterPro" id="IPR036388">
    <property type="entry name" value="WH-like_DNA-bd_sf"/>
</dbReference>
<evidence type="ECO:0000256" key="1">
    <source>
        <dbReference type="ARBA" id="ARBA00010641"/>
    </source>
</evidence>
<accession>A0ABW2UU08</accession>
<feature type="domain" description="RNA polymerase sigma factor 70 region 4 type 2" evidence="6">
    <location>
        <begin position="104"/>
        <end position="153"/>
    </location>
</feature>
<dbReference type="InterPro" id="IPR013249">
    <property type="entry name" value="RNA_pol_sigma70_r4_t2"/>
</dbReference>
<dbReference type="Pfam" id="PF04542">
    <property type="entry name" value="Sigma70_r2"/>
    <property type="match status" value="1"/>
</dbReference>
<gene>
    <name evidence="7" type="ORF">ACFQU8_09140</name>
</gene>
<feature type="domain" description="RNA polymerase sigma-70 region 2" evidence="5">
    <location>
        <begin position="17"/>
        <end position="80"/>
    </location>
</feature>
<proteinExistence type="inferred from homology"/>
<evidence type="ECO:0000313" key="7">
    <source>
        <dbReference type="EMBL" id="MFC7747397.1"/>
    </source>
</evidence>
<evidence type="ECO:0000313" key="8">
    <source>
        <dbReference type="Proteomes" id="UP001596620"/>
    </source>
</evidence>
<dbReference type="InterPro" id="IPR014284">
    <property type="entry name" value="RNA_pol_sigma-70_dom"/>
</dbReference>
<dbReference type="InterPro" id="IPR007627">
    <property type="entry name" value="RNA_pol_sigma70_r2"/>
</dbReference>
<dbReference type="CDD" id="cd06171">
    <property type="entry name" value="Sigma70_r4"/>
    <property type="match status" value="1"/>
</dbReference>
<evidence type="ECO:0000256" key="3">
    <source>
        <dbReference type="ARBA" id="ARBA00023082"/>
    </source>
</evidence>
<comment type="similarity">
    <text evidence="1">Belongs to the sigma-70 factor family. ECF subfamily.</text>
</comment>
<dbReference type="EMBL" id="JBHTGR010000023">
    <property type="protein sequence ID" value="MFC7747397.1"/>
    <property type="molecule type" value="Genomic_DNA"/>
</dbReference>
<dbReference type="RefSeq" id="WP_382358987.1">
    <property type="nucleotide sequence ID" value="NZ_JBHTGR010000023.1"/>
</dbReference>
<evidence type="ECO:0000256" key="2">
    <source>
        <dbReference type="ARBA" id="ARBA00023015"/>
    </source>
</evidence>
<evidence type="ECO:0000259" key="5">
    <source>
        <dbReference type="Pfam" id="PF04542"/>
    </source>
</evidence>
<reference evidence="8" key="1">
    <citation type="journal article" date="2019" name="Int. J. Syst. Evol. Microbiol.">
        <title>The Global Catalogue of Microorganisms (GCM) 10K type strain sequencing project: providing services to taxonomists for standard genome sequencing and annotation.</title>
        <authorList>
            <consortium name="The Broad Institute Genomics Platform"/>
            <consortium name="The Broad Institute Genome Sequencing Center for Infectious Disease"/>
            <person name="Wu L."/>
            <person name="Ma J."/>
        </authorList>
    </citation>
    <scope>NUCLEOTIDE SEQUENCE [LARGE SCALE GENOMIC DNA]</scope>
    <source>
        <strain evidence="8">JCM 30234</strain>
    </source>
</reference>
<dbReference type="InterPro" id="IPR013324">
    <property type="entry name" value="RNA_pol_sigma_r3/r4-like"/>
</dbReference>